<dbReference type="CDD" id="cd01066">
    <property type="entry name" value="APP_MetAP"/>
    <property type="match status" value="1"/>
</dbReference>
<evidence type="ECO:0000259" key="1">
    <source>
        <dbReference type="Pfam" id="PF00557"/>
    </source>
</evidence>
<dbReference type="InterPro" id="IPR000994">
    <property type="entry name" value="Pept_M24"/>
</dbReference>
<dbReference type="RefSeq" id="WP_096206886.1">
    <property type="nucleotide sequence ID" value="NZ_FZMP01000215.1"/>
</dbReference>
<dbReference type="PANTHER" id="PTHR46112:SF2">
    <property type="entry name" value="XAA-PRO AMINOPEPTIDASE P-RELATED"/>
    <property type="match status" value="1"/>
</dbReference>
<protein>
    <recommendedName>
        <fullName evidence="1">Peptidase M24 domain-containing protein</fullName>
    </recommendedName>
</protein>
<dbReference type="PANTHER" id="PTHR46112">
    <property type="entry name" value="AMINOPEPTIDASE"/>
    <property type="match status" value="1"/>
</dbReference>
<dbReference type="SUPFAM" id="SSF55920">
    <property type="entry name" value="Creatinase/aminopeptidase"/>
    <property type="match status" value="1"/>
</dbReference>
<proteinExistence type="predicted"/>
<sequence length="247" mass="27794">MNQTEPTDKDLEGYLEARDFAKGMSKEIIYRIKAGMTEKEIEDIAYEVFRKNGVKQHWHMPIIGVGEGSAKLKGIYALTSSYLARYSRVLNKNDIVLIDIAPVYNDYPADYTISHVAGNNPELEALASFAREVSCQIAGYIRPGMTVADVFSYAKGLIQAKPDYTLAYPPFISMGHRLCRLPAAWQKLPEPGLSYLVLRAKAPFISSGNRTPMRGLWVIEPYLMYKERAAKFESLVFVGKEALVLDR</sequence>
<dbReference type="InterPro" id="IPR036005">
    <property type="entry name" value="Creatinase/aminopeptidase-like"/>
</dbReference>
<dbReference type="Gene3D" id="3.90.230.10">
    <property type="entry name" value="Creatinase/methionine aminopeptidase superfamily"/>
    <property type="match status" value="1"/>
</dbReference>
<gene>
    <name evidence="2" type="ORF">MNV_670008</name>
</gene>
<dbReference type="AlphaFoldDB" id="A0A284VSQ6"/>
<accession>A0A284VSQ6</accession>
<dbReference type="Pfam" id="PF00557">
    <property type="entry name" value="Peptidase_M24"/>
    <property type="match status" value="1"/>
</dbReference>
<dbReference type="Proteomes" id="UP000218615">
    <property type="component" value="Unassembled WGS sequence"/>
</dbReference>
<evidence type="ECO:0000313" key="3">
    <source>
        <dbReference type="Proteomes" id="UP000218615"/>
    </source>
</evidence>
<organism evidence="2 3">
    <name type="scientific">Candidatus Methanoperedens nitratireducens</name>
    <dbReference type="NCBI Taxonomy" id="1392998"/>
    <lineage>
        <taxon>Archaea</taxon>
        <taxon>Methanobacteriati</taxon>
        <taxon>Methanobacteriota</taxon>
        <taxon>Stenosarchaea group</taxon>
        <taxon>Methanomicrobia</taxon>
        <taxon>Methanosarcinales</taxon>
        <taxon>ANME-2 cluster</taxon>
        <taxon>Candidatus Methanoperedentaceae</taxon>
        <taxon>Candidatus Methanoperedens</taxon>
    </lineage>
</organism>
<dbReference type="EMBL" id="FZMP01000215">
    <property type="protein sequence ID" value="SNQ62302.1"/>
    <property type="molecule type" value="Genomic_DNA"/>
</dbReference>
<keyword evidence="3" id="KW-1185">Reference proteome</keyword>
<evidence type="ECO:0000313" key="2">
    <source>
        <dbReference type="EMBL" id="SNQ62302.1"/>
    </source>
</evidence>
<reference evidence="3" key="1">
    <citation type="submission" date="2017-06" db="EMBL/GenBank/DDBJ databases">
        <authorList>
            <person name="Cremers G."/>
        </authorList>
    </citation>
    <scope>NUCLEOTIDE SEQUENCE [LARGE SCALE GENOMIC DNA]</scope>
</reference>
<feature type="domain" description="Peptidase M24" evidence="1">
    <location>
        <begin position="16"/>
        <end position="179"/>
    </location>
</feature>
<dbReference type="InterPro" id="IPR050659">
    <property type="entry name" value="Peptidase_M24B"/>
</dbReference>
<name>A0A284VSQ6_9EURY</name>
<dbReference type="OrthoDB" id="146553at2157"/>